<dbReference type="InterPro" id="IPR011013">
    <property type="entry name" value="Gal_mutarotase_sf_dom"/>
</dbReference>
<reference evidence="2 3" key="1">
    <citation type="journal article" date="2009" name="Nature">
        <title>The Sorghum bicolor genome and the diversification of grasses.</title>
        <authorList>
            <person name="Paterson A.H."/>
            <person name="Bowers J.E."/>
            <person name="Bruggmann R."/>
            <person name="Dubchak I."/>
            <person name="Grimwood J."/>
            <person name="Gundlach H."/>
            <person name="Haberer G."/>
            <person name="Hellsten U."/>
            <person name="Mitros T."/>
            <person name="Poliakov A."/>
            <person name="Schmutz J."/>
            <person name="Spannagl M."/>
            <person name="Tang H."/>
            <person name="Wang X."/>
            <person name="Wicker T."/>
            <person name="Bharti A.K."/>
            <person name="Chapman J."/>
            <person name="Feltus F.A."/>
            <person name="Gowik U."/>
            <person name="Grigoriev I.V."/>
            <person name="Lyons E."/>
            <person name="Maher C.A."/>
            <person name="Martis M."/>
            <person name="Narechania A."/>
            <person name="Otillar R.P."/>
            <person name="Penning B.W."/>
            <person name="Salamov A.A."/>
            <person name="Wang Y."/>
            <person name="Zhang L."/>
            <person name="Carpita N.C."/>
            <person name="Freeling M."/>
            <person name="Gingle A.R."/>
            <person name="Hash C.T."/>
            <person name="Keller B."/>
            <person name="Klein P."/>
            <person name="Kresovich S."/>
            <person name="McCann M.C."/>
            <person name="Ming R."/>
            <person name="Peterson D.G."/>
            <person name="Mehboob-ur-Rahman"/>
            <person name="Ware D."/>
            <person name="Westhoff P."/>
            <person name="Mayer K.F."/>
            <person name="Messing J."/>
            <person name="Rokhsar D.S."/>
        </authorList>
    </citation>
    <scope>NUCLEOTIDE SEQUENCE [LARGE SCALE GENOMIC DNA]</scope>
    <source>
        <strain evidence="3">cv. BTx623</strain>
    </source>
</reference>
<accession>A0A194YP79</accession>
<dbReference type="InParanoid" id="A0A194YP79"/>
<feature type="region of interest" description="Disordered" evidence="1">
    <location>
        <begin position="96"/>
        <end position="127"/>
    </location>
</feature>
<dbReference type="SUPFAM" id="SSF74650">
    <property type="entry name" value="Galactose mutarotase-like"/>
    <property type="match status" value="1"/>
</dbReference>
<evidence type="ECO:0000256" key="1">
    <source>
        <dbReference type="SAM" id="MobiDB-lite"/>
    </source>
</evidence>
<proteinExistence type="predicted"/>
<dbReference type="STRING" id="4558.A0A194YP79"/>
<keyword evidence="3" id="KW-1185">Reference proteome</keyword>
<dbReference type="EMBL" id="CM000763">
    <property type="protein sequence ID" value="KXG29996.1"/>
    <property type="molecule type" value="Genomic_DNA"/>
</dbReference>
<dbReference type="eggNOG" id="KOG1604">
    <property type="taxonomic scope" value="Eukaryota"/>
</dbReference>
<dbReference type="InterPro" id="IPR014718">
    <property type="entry name" value="GH-type_carb-bd"/>
</dbReference>
<dbReference type="Proteomes" id="UP000000768">
    <property type="component" value="Chromosome 4"/>
</dbReference>
<dbReference type="Gene3D" id="2.70.98.10">
    <property type="match status" value="1"/>
</dbReference>
<organism evidence="2 3">
    <name type="scientific">Sorghum bicolor</name>
    <name type="common">Sorghum</name>
    <name type="synonym">Sorghum vulgare</name>
    <dbReference type="NCBI Taxonomy" id="4558"/>
    <lineage>
        <taxon>Eukaryota</taxon>
        <taxon>Viridiplantae</taxon>
        <taxon>Streptophyta</taxon>
        <taxon>Embryophyta</taxon>
        <taxon>Tracheophyta</taxon>
        <taxon>Spermatophyta</taxon>
        <taxon>Magnoliopsida</taxon>
        <taxon>Liliopsida</taxon>
        <taxon>Poales</taxon>
        <taxon>Poaceae</taxon>
        <taxon>PACMAD clade</taxon>
        <taxon>Panicoideae</taxon>
        <taxon>Andropogonodae</taxon>
        <taxon>Andropogoneae</taxon>
        <taxon>Sorghinae</taxon>
        <taxon>Sorghum</taxon>
    </lineage>
</organism>
<feature type="compositionally biased region" description="Basic and acidic residues" evidence="1">
    <location>
        <begin position="97"/>
        <end position="119"/>
    </location>
</feature>
<dbReference type="GO" id="GO:0003824">
    <property type="term" value="F:catalytic activity"/>
    <property type="evidence" value="ECO:0007669"/>
    <property type="project" value="InterPro"/>
</dbReference>
<dbReference type="AlphaFoldDB" id="A0A194YP79"/>
<evidence type="ECO:0000313" key="2">
    <source>
        <dbReference type="EMBL" id="KXG29996.1"/>
    </source>
</evidence>
<dbReference type="Gramene" id="KXG29996">
    <property type="protein sequence ID" value="KXG29996"/>
    <property type="gene ID" value="SORBI_3004G121000"/>
</dbReference>
<sequence>MNATALDKATPVGFLLHAYWNPTPIRARIRQLRRRRRARRHAQPVPVPVAQARDAVSGRALELWANQPTMQLYTGNGLNQVHHGEGRQGVRQVRRLLPGDHGVRGRREPPRVPVDHPEARPSSSSPSSRCICKIYLLYTVCTS</sequence>
<dbReference type="GO" id="GO:0005975">
    <property type="term" value="P:carbohydrate metabolic process"/>
    <property type="evidence" value="ECO:0007669"/>
    <property type="project" value="InterPro"/>
</dbReference>
<name>A0A194YP79_SORBI</name>
<evidence type="ECO:0000313" key="3">
    <source>
        <dbReference type="Proteomes" id="UP000000768"/>
    </source>
</evidence>
<protein>
    <submittedName>
        <fullName evidence="2">Uncharacterized protein</fullName>
    </submittedName>
</protein>
<dbReference type="GO" id="GO:0030246">
    <property type="term" value="F:carbohydrate binding"/>
    <property type="evidence" value="ECO:0007669"/>
    <property type="project" value="InterPro"/>
</dbReference>
<reference evidence="3" key="2">
    <citation type="journal article" date="2018" name="Plant J.">
        <title>The Sorghum bicolor reference genome: improved assembly, gene annotations, a transcriptome atlas, and signatures of genome organization.</title>
        <authorList>
            <person name="McCormick R.F."/>
            <person name="Truong S.K."/>
            <person name="Sreedasyam A."/>
            <person name="Jenkins J."/>
            <person name="Shu S."/>
            <person name="Sims D."/>
            <person name="Kennedy M."/>
            <person name="Amirebrahimi M."/>
            <person name="Weers B.D."/>
            <person name="McKinley B."/>
            <person name="Mattison A."/>
            <person name="Morishige D.T."/>
            <person name="Grimwood J."/>
            <person name="Schmutz J."/>
            <person name="Mullet J.E."/>
        </authorList>
    </citation>
    <scope>NUCLEOTIDE SEQUENCE [LARGE SCALE GENOMIC DNA]</scope>
    <source>
        <strain evidence="3">cv. BTx623</strain>
    </source>
</reference>
<gene>
    <name evidence="2" type="ORF">SORBI_3004G121000</name>
</gene>